<dbReference type="Gene3D" id="3.40.50.300">
    <property type="entry name" value="P-loop containing nucleotide triphosphate hydrolases"/>
    <property type="match status" value="1"/>
</dbReference>
<sequence length="455" mass="51446">MFHKPPLLILDEPTVGVDSVLRCRIWEYLEDMCKNHGTTVVITTHYLEEANTASNVAYIQSGSLLVQSNPRDLLTKYECRTLEEAFLQISITRKHETRVESCETPKPQAIEQTAKNSLNLCSDRKKLIDLKHIRALLWRSQIRISRNPIILVMLLLLPVIQITLFCVCTGGRLNAIPIAIHEPDFDNHLSHQFLEHIDRQMIREDYYTDKEKAIESVKSGKALYAILFSHNFSDSFEARIENPYELTDEELDESHVKLYADMTNTAVSPFVHHSLLQSSQRFLHQYMSSLGFNPSAYSLPFSIQQPVYGAMNSSIYEFTAPGVIIATIHVTTMLFSSLLIVIERKDGHLDRALVAGVNSAEILIAHIIMLLFCVIAKSILLMIFSFILFDIPLKGSVVDAFAIILLQGLQGMSFGLFISIISSEESIALTHIPVLWLWSVSIYGYTTVPIIMCAQ</sequence>
<dbReference type="InterPro" id="IPR013525">
    <property type="entry name" value="ABC2_TM"/>
</dbReference>
<evidence type="ECO:0000313" key="7">
    <source>
        <dbReference type="EMBL" id="CAD7633520.1"/>
    </source>
</evidence>
<evidence type="ECO:0000256" key="2">
    <source>
        <dbReference type="ARBA" id="ARBA00022692"/>
    </source>
</evidence>
<feature type="non-terminal residue" evidence="7">
    <location>
        <position position="1"/>
    </location>
</feature>
<dbReference type="InterPro" id="IPR027417">
    <property type="entry name" value="P-loop_NTPase"/>
</dbReference>
<evidence type="ECO:0000256" key="3">
    <source>
        <dbReference type="ARBA" id="ARBA00022989"/>
    </source>
</evidence>
<comment type="subcellular location">
    <subcellularLocation>
        <location evidence="1">Membrane</location>
        <topology evidence="1">Multi-pass membrane protein</topology>
    </subcellularLocation>
</comment>
<evidence type="ECO:0000313" key="8">
    <source>
        <dbReference type="Proteomes" id="UP000759131"/>
    </source>
</evidence>
<evidence type="ECO:0000256" key="1">
    <source>
        <dbReference type="ARBA" id="ARBA00004141"/>
    </source>
</evidence>
<dbReference type="OrthoDB" id="10255969at2759"/>
<dbReference type="EMBL" id="OC867444">
    <property type="protein sequence ID" value="CAD7633520.1"/>
    <property type="molecule type" value="Genomic_DNA"/>
</dbReference>
<reference evidence="7" key="1">
    <citation type="submission" date="2020-11" db="EMBL/GenBank/DDBJ databases">
        <authorList>
            <person name="Tran Van P."/>
        </authorList>
    </citation>
    <scope>NUCLEOTIDE SEQUENCE</scope>
</reference>
<evidence type="ECO:0000256" key="4">
    <source>
        <dbReference type="ARBA" id="ARBA00023136"/>
    </source>
</evidence>
<keyword evidence="4 5" id="KW-0472">Membrane</keyword>
<dbReference type="EMBL" id="CAJPIZ010012869">
    <property type="protein sequence ID" value="CAG2113950.1"/>
    <property type="molecule type" value="Genomic_DNA"/>
</dbReference>
<name>A0A7R9L1V0_9ACAR</name>
<keyword evidence="2 5" id="KW-0812">Transmembrane</keyword>
<proteinExistence type="predicted"/>
<dbReference type="PANTHER" id="PTHR43038">
    <property type="entry name" value="ATP-BINDING CASSETTE, SUB-FAMILY H, MEMBER 1"/>
    <property type="match status" value="1"/>
</dbReference>
<dbReference type="Pfam" id="PF12698">
    <property type="entry name" value="ABC2_membrane_3"/>
    <property type="match status" value="1"/>
</dbReference>
<feature type="transmembrane region" description="Helical" evidence="5">
    <location>
        <begin position="401"/>
        <end position="422"/>
    </location>
</feature>
<feature type="transmembrane region" description="Helical" evidence="5">
    <location>
        <begin position="362"/>
        <end position="389"/>
    </location>
</feature>
<feature type="transmembrane region" description="Helical" evidence="5">
    <location>
        <begin position="318"/>
        <end position="342"/>
    </location>
</feature>
<evidence type="ECO:0000256" key="5">
    <source>
        <dbReference type="SAM" id="Phobius"/>
    </source>
</evidence>
<accession>A0A7R9L1V0</accession>
<dbReference type="AlphaFoldDB" id="A0A7R9L1V0"/>
<dbReference type="GO" id="GO:0140359">
    <property type="term" value="F:ABC-type transporter activity"/>
    <property type="evidence" value="ECO:0007669"/>
    <property type="project" value="InterPro"/>
</dbReference>
<feature type="transmembrane region" description="Helical" evidence="5">
    <location>
        <begin position="149"/>
        <end position="168"/>
    </location>
</feature>
<organism evidence="7">
    <name type="scientific">Medioppia subpectinata</name>
    <dbReference type="NCBI Taxonomy" id="1979941"/>
    <lineage>
        <taxon>Eukaryota</taxon>
        <taxon>Metazoa</taxon>
        <taxon>Ecdysozoa</taxon>
        <taxon>Arthropoda</taxon>
        <taxon>Chelicerata</taxon>
        <taxon>Arachnida</taxon>
        <taxon>Acari</taxon>
        <taxon>Acariformes</taxon>
        <taxon>Sarcoptiformes</taxon>
        <taxon>Oribatida</taxon>
        <taxon>Brachypylina</taxon>
        <taxon>Oppioidea</taxon>
        <taxon>Oppiidae</taxon>
        <taxon>Medioppia</taxon>
    </lineage>
</organism>
<protein>
    <recommendedName>
        <fullName evidence="6">ABC-2 type transporter transmembrane domain-containing protein</fullName>
    </recommendedName>
</protein>
<feature type="domain" description="ABC-2 type transporter transmembrane" evidence="6">
    <location>
        <begin position="150"/>
        <end position="448"/>
    </location>
</feature>
<dbReference type="PANTHER" id="PTHR43038:SF3">
    <property type="entry name" value="ABC TRANSPORTER G FAMILY MEMBER 20 ISOFORM X1"/>
    <property type="match status" value="1"/>
</dbReference>
<evidence type="ECO:0000259" key="6">
    <source>
        <dbReference type="Pfam" id="PF12698"/>
    </source>
</evidence>
<keyword evidence="3 5" id="KW-1133">Transmembrane helix</keyword>
<feature type="transmembrane region" description="Helical" evidence="5">
    <location>
        <begin position="434"/>
        <end position="454"/>
    </location>
</feature>
<dbReference type="Proteomes" id="UP000759131">
    <property type="component" value="Unassembled WGS sequence"/>
</dbReference>
<dbReference type="GO" id="GO:0016020">
    <property type="term" value="C:membrane"/>
    <property type="evidence" value="ECO:0007669"/>
    <property type="project" value="UniProtKB-SubCell"/>
</dbReference>
<gene>
    <name evidence="7" type="ORF">OSB1V03_LOCUS13917</name>
</gene>
<keyword evidence="8" id="KW-1185">Reference proteome</keyword>
<dbReference type="SUPFAM" id="SSF52540">
    <property type="entry name" value="P-loop containing nucleoside triphosphate hydrolases"/>
    <property type="match status" value="1"/>
</dbReference>